<evidence type="ECO:0000313" key="2">
    <source>
        <dbReference type="Proteomes" id="UP000004473"/>
    </source>
</evidence>
<dbReference type="EMBL" id="AJMT01000165">
    <property type="protein sequence ID" value="EIG26389.1"/>
    <property type="molecule type" value="Genomic_DNA"/>
</dbReference>
<reference evidence="1 2" key="1">
    <citation type="submission" date="2012-04" db="EMBL/GenBank/DDBJ databases">
        <authorList>
            <person name="Harkins D.M."/>
            <person name="Madupu R."/>
            <person name="Durkin A.S."/>
            <person name="Torralba M."/>
            <person name="Methe B."/>
            <person name="Sutton G.G."/>
            <person name="Nelson K.E."/>
        </authorList>
    </citation>
    <scope>NUCLEOTIDE SEQUENCE [LARGE SCALE GENOMIC DNA]</scope>
    <source>
        <strain evidence="1 2">VK64</strain>
    </source>
</reference>
<dbReference type="PATRIC" id="fig|1095748.3.peg.2043"/>
<dbReference type="AlphaFoldDB" id="I2NKM8"/>
<protein>
    <submittedName>
        <fullName evidence="1">Uncharacterized protein</fullName>
    </submittedName>
</protein>
<accession>I2NKM8</accession>
<dbReference type="Proteomes" id="UP000004473">
    <property type="component" value="Unassembled WGS sequence"/>
</dbReference>
<evidence type="ECO:0000313" key="1">
    <source>
        <dbReference type="EMBL" id="EIG26389.1"/>
    </source>
</evidence>
<proteinExistence type="predicted"/>
<organism evidence="1 2">
    <name type="scientific">Neisseria sicca VK64</name>
    <dbReference type="NCBI Taxonomy" id="1095748"/>
    <lineage>
        <taxon>Bacteria</taxon>
        <taxon>Pseudomonadati</taxon>
        <taxon>Pseudomonadota</taxon>
        <taxon>Betaproteobacteria</taxon>
        <taxon>Neisseriales</taxon>
        <taxon>Neisseriaceae</taxon>
        <taxon>Neisseria</taxon>
    </lineage>
</organism>
<sequence length="48" mass="5258">MVSEGRGRLKNRILGFQTTFLFGFLKDGLCDSFFVGKAHTTMGGSDVD</sequence>
<gene>
    <name evidence="1" type="ORF">HMPREF1051_1886</name>
</gene>
<name>I2NKM8_NEISI</name>
<comment type="caution">
    <text evidence="1">The sequence shown here is derived from an EMBL/GenBank/DDBJ whole genome shotgun (WGS) entry which is preliminary data.</text>
</comment>